<feature type="domain" description="O-acyltransferase WSD1-like N-terminal" evidence="12">
    <location>
        <begin position="6"/>
        <end position="266"/>
    </location>
</feature>
<evidence type="ECO:0000256" key="9">
    <source>
        <dbReference type="ARBA" id="ARBA00023315"/>
    </source>
</evidence>
<keyword evidence="8 11" id="KW-0443">Lipid metabolism</keyword>
<dbReference type="PANTHER" id="PTHR31650:SF1">
    <property type="entry name" value="WAX ESTER SYNTHASE_DIACYLGLYCEROL ACYLTRANSFERASE 4-RELATED"/>
    <property type="match status" value="1"/>
</dbReference>
<keyword evidence="15" id="KW-1185">Reference proteome</keyword>
<comment type="pathway">
    <text evidence="2">Lipid metabolism.</text>
</comment>
<dbReference type="RefSeq" id="WP_337699025.1">
    <property type="nucleotide sequence ID" value="NZ_JBBEGM010000001.1"/>
</dbReference>
<evidence type="ECO:0000256" key="5">
    <source>
        <dbReference type="ARBA" id="ARBA00022516"/>
    </source>
</evidence>
<dbReference type="InterPro" id="IPR009721">
    <property type="entry name" value="O-acyltransferase_WSD1_C"/>
</dbReference>
<dbReference type="Pfam" id="PF03007">
    <property type="entry name" value="WS_DGAT_cat"/>
    <property type="match status" value="1"/>
</dbReference>
<evidence type="ECO:0000256" key="4">
    <source>
        <dbReference type="ARBA" id="ARBA00013244"/>
    </source>
</evidence>
<evidence type="ECO:0000256" key="7">
    <source>
        <dbReference type="ARBA" id="ARBA00022798"/>
    </source>
</evidence>
<sequence>MDRWASGIDTAWLQLEQPTNRMAVHGILFCEGPIDIDALRERVRERWVAVYPGLRQRPRWPVGRFGPARWVDAPPDLTEHVRVVALDEPGDDAALARHVGAAMSQPLPADRPWWSLHLVSGYRGDGSALLVNIHHGLADGVALNHLFHVLSDDPAAEGTPAAYAEAPRRPRRAHDWRLLHRELRGRVADLRGKVRAAGTEEGAAELRATGRAVRTSATMLARPPRDAPSSLLGEPGTTKSARWTSMVPLETVKAAGKPHGASVNDVLCAAIAGALRTVLGDDLPRLRAVMPINMRPLDRPISDELGNEVGLVLPPLPTDEPDPGRRIERVHDAMGTIKRTNQALATFAGIAGSGHGRPAWTRALVARYATTSSVIISNVPGPVAPLTIVGTRVRDALFWVPCSGHLALGVSILSYAGRVRLGVRADTAILGGEYGVDRLVAALDEQLAALE</sequence>
<evidence type="ECO:0000259" key="13">
    <source>
        <dbReference type="Pfam" id="PF06974"/>
    </source>
</evidence>
<keyword evidence="6 11" id="KW-0808">Transferase</keyword>
<evidence type="ECO:0000259" key="12">
    <source>
        <dbReference type="Pfam" id="PF03007"/>
    </source>
</evidence>
<dbReference type="NCBIfam" id="TIGR02946">
    <property type="entry name" value="acyl_WS_DGAT"/>
    <property type="match status" value="1"/>
</dbReference>
<name>A0ABU8LXV4_9PSEU</name>
<dbReference type="Proteomes" id="UP001369736">
    <property type="component" value="Unassembled WGS sequence"/>
</dbReference>
<evidence type="ECO:0000313" key="15">
    <source>
        <dbReference type="Proteomes" id="UP001369736"/>
    </source>
</evidence>
<dbReference type="InterPro" id="IPR014292">
    <property type="entry name" value="Acyl_transf_WS/DGAT"/>
</dbReference>
<proteinExistence type="inferred from homology"/>
<dbReference type="InterPro" id="IPR004255">
    <property type="entry name" value="O-acyltransferase_WSD1_N"/>
</dbReference>
<dbReference type="EC" id="2.3.1.20" evidence="4 11"/>
<dbReference type="EMBL" id="JBBEGM010000001">
    <property type="protein sequence ID" value="MEJ2859959.1"/>
    <property type="molecule type" value="Genomic_DNA"/>
</dbReference>
<evidence type="ECO:0000313" key="14">
    <source>
        <dbReference type="EMBL" id="MEJ2859959.1"/>
    </source>
</evidence>
<protein>
    <recommendedName>
        <fullName evidence="4 11">Diacylglycerol O-acyltransferase</fullName>
        <ecNumber evidence="4 11">2.3.1.20</ecNumber>
    </recommendedName>
</protein>
<comment type="similarity">
    <text evidence="3 11">Belongs to the long-chain O-acyltransferase family.</text>
</comment>
<evidence type="ECO:0000256" key="1">
    <source>
        <dbReference type="ARBA" id="ARBA00004771"/>
    </source>
</evidence>
<reference evidence="14 15" key="1">
    <citation type="submission" date="2024-03" db="EMBL/GenBank/DDBJ databases">
        <title>Actinomycetospora sp. OC33-EN07, a novel actinomycete isolated from wild orchid (Aerides multiflora).</title>
        <authorList>
            <person name="Suriyachadkun C."/>
        </authorList>
    </citation>
    <scope>NUCLEOTIDE SEQUENCE [LARGE SCALE GENOMIC DNA]</scope>
    <source>
        <strain evidence="14 15">OC33-EN07</strain>
    </source>
</reference>
<comment type="catalytic activity">
    <reaction evidence="10 11">
        <text>an acyl-CoA + a 1,2-diacyl-sn-glycerol = a triacyl-sn-glycerol + CoA</text>
        <dbReference type="Rhea" id="RHEA:10868"/>
        <dbReference type="ChEBI" id="CHEBI:17815"/>
        <dbReference type="ChEBI" id="CHEBI:57287"/>
        <dbReference type="ChEBI" id="CHEBI:58342"/>
        <dbReference type="ChEBI" id="CHEBI:64615"/>
        <dbReference type="EC" id="2.3.1.20"/>
    </reaction>
</comment>
<keyword evidence="7 11" id="KW-0319">Glycerol metabolism</keyword>
<evidence type="ECO:0000256" key="8">
    <source>
        <dbReference type="ARBA" id="ARBA00023098"/>
    </source>
</evidence>
<dbReference type="PANTHER" id="PTHR31650">
    <property type="entry name" value="O-ACYLTRANSFERASE (WSD1-LIKE) FAMILY PROTEIN"/>
    <property type="match status" value="1"/>
</dbReference>
<evidence type="ECO:0000256" key="3">
    <source>
        <dbReference type="ARBA" id="ARBA00009587"/>
    </source>
</evidence>
<feature type="domain" description="O-acyltransferase WSD1 C-terminal" evidence="13">
    <location>
        <begin position="306"/>
        <end position="447"/>
    </location>
</feature>
<keyword evidence="9 11" id="KW-0012">Acyltransferase</keyword>
<organism evidence="14 15">
    <name type="scientific">Actinomycetospora flava</name>
    <dbReference type="NCBI Taxonomy" id="3129232"/>
    <lineage>
        <taxon>Bacteria</taxon>
        <taxon>Bacillati</taxon>
        <taxon>Actinomycetota</taxon>
        <taxon>Actinomycetes</taxon>
        <taxon>Pseudonocardiales</taxon>
        <taxon>Pseudonocardiaceae</taxon>
        <taxon>Actinomycetospora</taxon>
    </lineage>
</organism>
<dbReference type="Gene3D" id="3.30.559.10">
    <property type="entry name" value="Chloramphenicol acetyltransferase-like domain"/>
    <property type="match status" value="1"/>
</dbReference>
<evidence type="ECO:0000256" key="11">
    <source>
        <dbReference type="RuleBase" id="RU361241"/>
    </source>
</evidence>
<comment type="pathway">
    <text evidence="1 11">Glycerolipid metabolism; triacylglycerol biosynthesis.</text>
</comment>
<comment type="caution">
    <text evidence="14">The sequence shown here is derived from an EMBL/GenBank/DDBJ whole genome shotgun (WGS) entry which is preliminary data.</text>
</comment>
<dbReference type="SUPFAM" id="SSF52777">
    <property type="entry name" value="CoA-dependent acyltransferases"/>
    <property type="match status" value="2"/>
</dbReference>
<accession>A0ABU8LXV4</accession>
<gene>
    <name evidence="14" type="ORF">WCD58_02255</name>
</gene>
<dbReference type="Pfam" id="PF06974">
    <property type="entry name" value="WS_DGAT_C"/>
    <property type="match status" value="1"/>
</dbReference>
<dbReference type="InterPro" id="IPR045034">
    <property type="entry name" value="O-acyltransferase_WSD1-like"/>
</dbReference>
<keyword evidence="5 11" id="KW-0444">Lipid biosynthesis</keyword>
<dbReference type="InterPro" id="IPR023213">
    <property type="entry name" value="CAT-like_dom_sf"/>
</dbReference>
<evidence type="ECO:0000256" key="6">
    <source>
        <dbReference type="ARBA" id="ARBA00022679"/>
    </source>
</evidence>
<evidence type="ECO:0000256" key="2">
    <source>
        <dbReference type="ARBA" id="ARBA00005189"/>
    </source>
</evidence>
<evidence type="ECO:0000256" key="10">
    <source>
        <dbReference type="ARBA" id="ARBA00048109"/>
    </source>
</evidence>